<dbReference type="KEGG" id="tet:TTHERM_01476530"/>
<dbReference type="HOGENOM" id="CLU_019770_0_0_1"/>
<feature type="compositionally biased region" description="Low complexity" evidence="1">
    <location>
        <begin position="42"/>
        <end position="59"/>
    </location>
</feature>
<reference evidence="3" key="1">
    <citation type="journal article" date="2006" name="PLoS Biol.">
        <title>Macronuclear genome sequence of the ciliate Tetrahymena thermophila, a model eukaryote.</title>
        <authorList>
            <person name="Eisen J.A."/>
            <person name="Coyne R.S."/>
            <person name="Wu M."/>
            <person name="Wu D."/>
            <person name="Thiagarajan M."/>
            <person name="Wortman J.R."/>
            <person name="Badger J.H."/>
            <person name="Ren Q."/>
            <person name="Amedeo P."/>
            <person name="Jones K.M."/>
            <person name="Tallon L.J."/>
            <person name="Delcher A.L."/>
            <person name="Salzberg S.L."/>
            <person name="Silva J.C."/>
            <person name="Haas B.J."/>
            <person name="Majoros W.H."/>
            <person name="Farzad M."/>
            <person name="Carlton J.M."/>
            <person name="Smith R.K. Jr."/>
            <person name="Garg J."/>
            <person name="Pearlman R.E."/>
            <person name="Karrer K.M."/>
            <person name="Sun L."/>
            <person name="Manning G."/>
            <person name="Elde N.C."/>
            <person name="Turkewitz A.P."/>
            <person name="Asai D.J."/>
            <person name="Wilkes D.E."/>
            <person name="Wang Y."/>
            <person name="Cai H."/>
            <person name="Collins K."/>
            <person name="Stewart B.A."/>
            <person name="Lee S.R."/>
            <person name="Wilamowska K."/>
            <person name="Weinberg Z."/>
            <person name="Ruzzo W.L."/>
            <person name="Wloga D."/>
            <person name="Gaertig J."/>
            <person name="Frankel J."/>
            <person name="Tsao C.-C."/>
            <person name="Gorovsky M.A."/>
            <person name="Keeling P.J."/>
            <person name="Waller R.F."/>
            <person name="Patron N.J."/>
            <person name="Cherry J.M."/>
            <person name="Stover N.A."/>
            <person name="Krieger C.J."/>
            <person name="del Toro C."/>
            <person name="Ryder H.F."/>
            <person name="Williamson S.C."/>
            <person name="Barbeau R.A."/>
            <person name="Hamilton E.P."/>
            <person name="Orias E."/>
        </authorList>
    </citation>
    <scope>NUCLEOTIDE SEQUENCE [LARGE SCALE GENOMIC DNA]</scope>
    <source>
        <strain evidence="3">SB210</strain>
    </source>
</reference>
<evidence type="ECO:0000256" key="1">
    <source>
        <dbReference type="SAM" id="MobiDB-lite"/>
    </source>
</evidence>
<dbReference type="AlphaFoldDB" id="Q23V95"/>
<dbReference type="Proteomes" id="UP000009168">
    <property type="component" value="Unassembled WGS sequence"/>
</dbReference>
<sequence>MIIFNQQKSKDFKKYLEIQIIQQNFSSMIPNQTSNQQKDNKSAQQPSQSQSLQSIEQTQTFEKVKKITKPKSEKYNNSNSSQKKRKQQLQLLPPNPQLPQQVFAQHQIPSGMGQQLCLTQFYLHFYHNISAEKYAEMQKEDSIQEVVIQKNNKKKIYNLEKGLFLDVKTLHKHFQFNKNQDQTIPVMVSVKTLDQTNYMEVESNHQQVDQILIWFAQLITLNL</sequence>
<dbReference type="GeneID" id="7844786"/>
<proteinExistence type="predicted"/>
<evidence type="ECO:0000313" key="2">
    <source>
        <dbReference type="EMBL" id="EAS00449.2"/>
    </source>
</evidence>
<dbReference type="InParanoid" id="Q23V95"/>
<evidence type="ECO:0000313" key="3">
    <source>
        <dbReference type="Proteomes" id="UP000009168"/>
    </source>
</evidence>
<organism evidence="2 3">
    <name type="scientific">Tetrahymena thermophila (strain SB210)</name>
    <dbReference type="NCBI Taxonomy" id="312017"/>
    <lineage>
        <taxon>Eukaryota</taxon>
        <taxon>Sar</taxon>
        <taxon>Alveolata</taxon>
        <taxon>Ciliophora</taxon>
        <taxon>Intramacronucleata</taxon>
        <taxon>Oligohymenophorea</taxon>
        <taxon>Hymenostomatida</taxon>
        <taxon>Tetrahymenina</taxon>
        <taxon>Tetrahymenidae</taxon>
        <taxon>Tetrahymena</taxon>
    </lineage>
</organism>
<accession>Q23V95</accession>
<keyword evidence="3" id="KW-1185">Reference proteome</keyword>
<gene>
    <name evidence="2" type="ORF">TTHERM_01476530</name>
</gene>
<feature type="region of interest" description="Disordered" evidence="1">
    <location>
        <begin position="30"/>
        <end position="88"/>
    </location>
</feature>
<protein>
    <submittedName>
        <fullName evidence="2">von willebrand factor type A domain protein</fullName>
    </submittedName>
</protein>
<name>Q23V95_TETTS</name>
<dbReference type="EMBL" id="GG662618">
    <property type="protein sequence ID" value="EAS00449.2"/>
    <property type="molecule type" value="Genomic_DNA"/>
</dbReference>
<dbReference type="RefSeq" id="XP_001020694.2">
    <property type="nucleotide sequence ID" value="XM_001020694.2"/>
</dbReference>
<feature type="compositionally biased region" description="Basic and acidic residues" evidence="1">
    <location>
        <begin position="62"/>
        <end position="74"/>
    </location>
</feature>